<feature type="domain" description="HTH araC/xylS-type" evidence="5">
    <location>
        <begin position="422"/>
        <end position="520"/>
    </location>
</feature>
<dbReference type="InterPro" id="IPR018060">
    <property type="entry name" value="HTH_AraC"/>
</dbReference>
<keyword evidence="8" id="KW-1185">Reference proteome</keyword>
<dbReference type="PROSITE" id="PS50110">
    <property type="entry name" value="RESPONSE_REGULATORY"/>
    <property type="match status" value="1"/>
</dbReference>
<gene>
    <name evidence="7" type="ORF">EDC14_103855</name>
</gene>
<dbReference type="Pfam" id="PF12833">
    <property type="entry name" value="HTH_18"/>
    <property type="match status" value="1"/>
</dbReference>
<keyword evidence="2" id="KW-0238">DNA-binding</keyword>
<reference evidence="7 8" key="1">
    <citation type="submission" date="2019-03" db="EMBL/GenBank/DDBJ databases">
        <title>Genomic Encyclopedia of Type Strains, Phase IV (KMG-IV): sequencing the most valuable type-strain genomes for metagenomic binning, comparative biology and taxonomic classification.</title>
        <authorList>
            <person name="Goeker M."/>
        </authorList>
    </citation>
    <scope>NUCLEOTIDE SEQUENCE [LARGE SCALE GENOMIC DNA]</scope>
    <source>
        <strain evidence="7 8">LX-B</strain>
    </source>
</reference>
<dbReference type="InterPro" id="IPR001789">
    <property type="entry name" value="Sig_transdc_resp-reg_receiver"/>
</dbReference>
<evidence type="ECO:0000313" key="7">
    <source>
        <dbReference type="EMBL" id="TCL59762.1"/>
    </source>
</evidence>
<dbReference type="SUPFAM" id="SSF46689">
    <property type="entry name" value="Homeodomain-like"/>
    <property type="match status" value="2"/>
</dbReference>
<protein>
    <submittedName>
        <fullName evidence="7">Two-component system response regulator YesN</fullName>
    </submittedName>
</protein>
<dbReference type="PANTHER" id="PTHR43280">
    <property type="entry name" value="ARAC-FAMILY TRANSCRIPTIONAL REGULATOR"/>
    <property type="match status" value="1"/>
</dbReference>
<dbReference type="RefSeq" id="WP_132016535.1">
    <property type="nucleotide sequence ID" value="NZ_SLUN01000038.1"/>
</dbReference>
<dbReference type="PROSITE" id="PS01124">
    <property type="entry name" value="HTH_ARAC_FAMILY_2"/>
    <property type="match status" value="1"/>
</dbReference>
<dbReference type="Gene3D" id="3.40.50.2300">
    <property type="match status" value="1"/>
</dbReference>
<dbReference type="AlphaFoldDB" id="A0A4R1R379"/>
<evidence type="ECO:0000259" key="6">
    <source>
        <dbReference type="PROSITE" id="PS50110"/>
    </source>
</evidence>
<dbReference type="GO" id="GO:0003700">
    <property type="term" value="F:DNA-binding transcription factor activity"/>
    <property type="evidence" value="ECO:0007669"/>
    <property type="project" value="InterPro"/>
</dbReference>
<keyword evidence="3" id="KW-0804">Transcription</keyword>
<evidence type="ECO:0000256" key="4">
    <source>
        <dbReference type="PROSITE-ProRule" id="PRU00169"/>
    </source>
</evidence>
<sequence>MRIVVVEDGPKIRRGIVNLIQKISPSYQVVGEAANGRDGIRVMGDTRPDLVIVDIRMPEMSGLEMLQILKERGLRHKAVILSAYSDFSFAQQAITLGVSEYLLKPVSAEKLQRALAAIDRELGEESQKDQSSRFLTLKNIFQDLLLGKAGGGQELQRYSNGESGFDCSRPFVLIGACSGPPADGPAGERDRNRARGHAGLRQAFHELFTRQSRFQFLLFDVEIAGLTLLVLTGRDPAAVAAFLESELRVEIGRYALPDLALGWVAVQYPEELHSKLQQLRELFRWTLIFGTGEILTPAKVARCATKPLVYPDDLEKQAVTAVSRNLYGDLLNIGAEFSAWWTREPYPPEQIIGSFVRFIAMLTNLIKETDPELFKQVRQQELMQQVLNAFTMEQLKTALNDLMLRLMRSRAASRSNYGLIVTKALRLLEEHYHLGITREELAARLHITPEYLSMLFDKEVGRSFTAYLKNYRINKAKELLTHTGMKIYEVAGAVGYADPKYFCRVFKEVTGIPAGEYQKCFSKSDG</sequence>
<evidence type="ECO:0000256" key="2">
    <source>
        <dbReference type="ARBA" id="ARBA00023125"/>
    </source>
</evidence>
<dbReference type="Pfam" id="PF00072">
    <property type="entry name" value="Response_reg"/>
    <property type="match status" value="1"/>
</dbReference>
<comment type="caution">
    <text evidence="7">The sequence shown here is derived from an EMBL/GenBank/DDBJ whole genome shotgun (WGS) entry which is preliminary data.</text>
</comment>
<dbReference type="InterPro" id="IPR009057">
    <property type="entry name" value="Homeodomain-like_sf"/>
</dbReference>
<name>A0A4R1R379_HYDET</name>
<dbReference type="SMART" id="SM00342">
    <property type="entry name" value="HTH_ARAC"/>
    <property type="match status" value="1"/>
</dbReference>
<accession>A0A4R1R379</accession>
<feature type="modified residue" description="4-aspartylphosphate" evidence="4">
    <location>
        <position position="54"/>
    </location>
</feature>
<dbReference type="OrthoDB" id="9794370at2"/>
<evidence type="ECO:0000256" key="1">
    <source>
        <dbReference type="ARBA" id="ARBA00023015"/>
    </source>
</evidence>
<dbReference type="InterPro" id="IPR011006">
    <property type="entry name" value="CheY-like_superfamily"/>
</dbReference>
<keyword evidence="1" id="KW-0805">Transcription regulation</keyword>
<evidence type="ECO:0000259" key="5">
    <source>
        <dbReference type="PROSITE" id="PS01124"/>
    </source>
</evidence>
<evidence type="ECO:0000256" key="3">
    <source>
        <dbReference type="ARBA" id="ARBA00023163"/>
    </source>
</evidence>
<dbReference type="SMART" id="SM00448">
    <property type="entry name" value="REC"/>
    <property type="match status" value="1"/>
</dbReference>
<dbReference type="PANTHER" id="PTHR43280:SF10">
    <property type="entry name" value="REGULATORY PROTEIN POCR"/>
    <property type="match status" value="1"/>
</dbReference>
<proteinExistence type="predicted"/>
<dbReference type="CDD" id="cd17536">
    <property type="entry name" value="REC_YesN-like"/>
    <property type="match status" value="1"/>
</dbReference>
<dbReference type="Proteomes" id="UP000295008">
    <property type="component" value="Unassembled WGS sequence"/>
</dbReference>
<dbReference type="GO" id="GO:0000160">
    <property type="term" value="P:phosphorelay signal transduction system"/>
    <property type="evidence" value="ECO:0007669"/>
    <property type="project" value="InterPro"/>
</dbReference>
<keyword evidence="4" id="KW-0597">Phosphoprotein</keyword>
<dbReference type="EMBL" id="SLUN01000038">
    <property type="protein sequence ID" value="TCL59762.1"/>
    <property type="molecule type" value="Genomic_DNA"/>
</dbReference>
<feature type="domain" description="Response regulatory" evidence="6">
    <location>
        <begin position="2"/>
        <end position="119"/>
    </location>
</feature>
<dbReference type="Gene3D" id="1.10.10.60">
    <property type="entry name" value="Homeodomain-like"/>
    <property type="match status" value="2"/>
</dbReference>
<organism evidence="7 8">
    <name type="scientific">Hydrogenispora ethanolica</name>
    <dbReference type="NCBI Taxonomy" id="1082276"/>
    <lineage>
        <taxon>Bacteria</taxon>
        <taxon>Bacillati</taxon>
        <taxon>Bacillota</taxon>
        <taxon>Hydrogenispora</taxon>
    </lineage>
</organism>
<evidence type="ECO:0000313" key="8">
    <source>
        <dbReference type="Proteomes" id="UP000295008"/>
    </source>
</evidence>
<dbReference type="SUPFAM" id="SSF52172">
    <property type="entry name" value="CheY-like"/>
    <property type="match status" value="1"/>
</dbReference>
<dbReference type="GO" id="GO:0043565">
    <property type="term" value="F:sequence-specific DNA binding"/>
    <property type="evidence" value="ECO:0007669"/>
    <property type="project" value="InterPro"/>
</dbReference>